<dbReference type="PROSITE" id="PS51257">
    <property type="entry name" value="PROKAR_LIPOPROTEIN"/>
    <property type="match status" value="1"/>
</dbReference>
<feature type="chain" id="PRO_5003240890" description="CUB domain-containing protein" evidence="2">
    <location>
        <begin position="22"/>
        <end position="553"/>
    </location>
</feature>
<dbReference type="KEGG" id="dpx:DAPPUDRAFT_241300"/>
<name>E9GDX4_DAPPU</name>
<accession>E9GDX4</accession>
<dbReference type="Proteomes" id="UP000000305">
    <property type="component" value="Unassembled WGS sequence"/>
</dbReference>
<dbReference type="HOGENOM" id="CLU_467153_0_0_1"/>
<feature type="signal peptide" evidence="2">
    <location>
        <begin position="1"/>
        <end position="21"/>
    </location>
</feature>
<dbReference type="PANTHER" id="PTHR35193:SF5">
    <property type="entry name" value="FLOCCULATION PROTEIN FLO11"/>
    <property type="match status" value="1"/>
</dbReference>
<sequence>MRSSAVLFVLIVLSCAVFTTSDTTLKTTTKSITTTKTTEKPTTTSKTTAKPTTTAKTSTATTKTTTKPTTKTTPKQITTTVKPKTGPYLVCQDTNSTAANGTLRPADLTGNTTTYIGCFFDINVNSNYQIQIICPFINITKAIPSRKYVRMAGIVEGQLTSYMGYSHIISNRVYYSINNRVSLSVRFGYPEWFQCQWTSALRDKSITNYKLCRNAEATAANGTIQTTPQSDTGPARTCSFAIKASAGQQILFSCSVVQLDTISAGFSTFSVGGIINNEYNPPILLNRIYYSYSDTSDVVIDSTLDASDSITCKWTTKPREITTAFQLCRHGETTAANGTIQPFVGLVKGEPSRSCSFLIIASPNQQIQISCSIVNLTSPSAFLMIEGIVEDLLFPKLPVPNRVYYSYNSTDVKVSSQFAYSDSLNCKFTTTPMPIVTTNFKLCRDSDASGINSGTIQTLTGMAKGEPSRDCRFIVYGPADKFVKITCSIVKLNTTSGSQFQLMSDSGIIADPPIANQIQITCPFSNITNAITSRKYVKMSRRHLIPSKQDKPD</sequence>
<organism evidence="3 4">
    <name type="scientific">Daphnia pulex</name>
    <name type="common">Water flea</name>
    <dbReference type="NCBI Taxonomy" id="6669"/>
    <lineage>
        <taxon>Eukaryota</taxon>
        <taxon>Metazoa</taxon>
        <taxon>Ecdysozoa</taxon>
        <taxon>Arthropoda</taxon>
        <taxon>Crustacea</taxon>
        <taxon>Branchiopoda</taxon>
        <taxon>Diplostraca</taxon>
        <taxon>Cladocera</taxon>
        <taxon>Anomopoda</taxon>
        <taxon>Daphniidae</taxon>
        <taxon>Daphnia</taxon>
    </lineage>
</organism>
<evidence type="ECO:0000256" key="2">
    <source>
        <dbReference type="SAM" id="SignalP"/>
    </source>
</evidence>
<keyword evidence="4" id="KW-1185">Reference proteome</keyword>
<evidence type="ECO:0000313" key="3">
    <source>
        <dbReference type="EMBL" id="EFX82162.1"/>
    </source>
</evidence>
<dbReference type="PANTHER" id="PTHR35193">
    <property type="entry name" value="MUCIN 13A, CELL SURFACE-ASSOCIATED-RELATED"/>
    <property type="match status" value="1"/>
</dbReference>
<protein>
    <recommendedName>
        <fullName evidence="5">CUB domain-containing protein</fullName>
    </recommendedName>
</protein>
<dbReference type="PhylomeDB" id="E9GDX4"/>
<gene>
    <name evidence="3" type="ORF">DAPPUDRAFT_241300</name>
</gene>
<evidence type="ECO:0000256" key="1">
    <source>
        <dbReference type="SAM" id="MobiDB-lite"/>
    </source>
</evidence>
<evidence type="ECO:0000313" key="4">
    <source>
        <dbReference type="Proteomes" id="UP000000305"/>
    </source>
</evidence>
<proteinExistence type="predicted"/>
<dbReference type="AlphaFoldDB" id="E9GDX4"/>
<reference evidence="3 4" key="1">
    <citation type="journal article" date="2011" name="Science">
        <title>The ecoresponsive genome of Daphnia pulex.</title>
        <authorList>
            <person name="Colbourne J.K."/>
            <person name="Pfrender M.E."/>
            <person name="Gilbert D."/>
            <person name="Thomas W.K."/>
            <person name="Tucker A."/>
            <person name="Oakley T.H."/>
            <person name="Tokishita S."/>
            <person name="Aerts A."/>
            <person name="Arnold G.J."/>
            <person name="Basu M.K."/>
            <person name="Bauer D.J."/>
            <person name="Caceres C.E."/>
            <person name="Carmel L."/>
            <person name="Casola C."/>
            <person name="Choi J.H."/>
            <person name="Detter J.C."/>
            <person name="Dong Q."/>
            <person name="Dusheyko S."/>
            <person name="Eads B.D."/>
            <person name="Frohlich T."/>
            <person name="Geiler-Samerotte K.A."/>
            <person name="Gerlach D."/>
            <person name="Hatcher P."/>
            <person name="Jogdeo S."/>
            <person name="Krijgsveld J."/>
            <person name="Kriventseva E.V."/>
            <person name="Kultz D."/>
            <person name="Laforsch C."/>
            <person name="Lindquist E."/>
            <person name="Lopez J."/>
            <person name="Manak J.R."/>
            <person name="Muller J."/>
            <person name="Pangilinan J."/>
            <person name="Patwardhan R.P."/>
            <person name="Pitluck S."/>
            <person name="Pritham E.J."/>
            <person name="Rechtsteiner A."/>
            <person name="Rho M."/>
            <person name="Rogozin I.B."/>
            <person name="Sakarya O."/>
            <person name="Salamov A."/>
            <person name="Schaack S."/>
            <person name="Shapiro H."/>
            <person name="Shiga Y."/>
            <person name="Skalitzky C."/>
            <person name="Smith Z."/>
            <person name="Souvorov A."/>
            <person name="Sung W."/>
            <person name="Tang Z."/>
            <person name="Tsuchiya D."/>
            <person name="Tu H."/>
            <person name="Vos H."/>
            <person name="Wang M."/>
            <person name="Wolf Y.I."/>
            <person name="Yamagata H."/>
            <person name="Yamada T."/>
            <person name="Ye Y."/>
            <person name="Shaw J.R."/>
            <person name="Andrews J."/>
            <person name="Crease T.J."/>
            <person name="Tang H."/>
            <person name="Lucas S.M."/>
            <person name="Robertson H.M."/>
            <person name="Bork P."/>
            <person name="Koonin E.V."/>
            <person name="Zdobnov E.M."/>
            <person name="Grigoriev I.V."/>
            <person name="Lynch M."/>
            <person name="Boore J.L."/>
        </authorList>
    </citation>
    <scope>NUCLEOTIDE SEQUENCE [LARGE SCALE GENOMIC DNA]</scope>
</reference>
<dbReference type="InParanoid" id="E9GDX4"/>
<dbReference type="EMBL" id="GL732540">
    <property type="protein sequence ID" value="EFX82162.1"/>
    <property type="molecule type" value="Genomic_DNA"/>
</dbReference>
<dbReference type="OrthoDB" id="6341037at2759"/>
<evidence type="ECO:0008006" key="5">
    <source>
        <dbReference type="Google" id="ProtNLM"/>
    </source>
</evidence>
<feature type="region of interest" description="Disordered" evidence="1">
    <location>
        <begin position="31"/>
        <end position="80"/>
    </location>
</feature>
<keyword evidence="2" id="KW-0732">Signal</keyword>